<keyword evidence="3" id="KW-0808">Transferase</keyword>
<feature type="region of interest" description="C-terminal hotdog fold" evidence="5">
    <location>
        <begin position="1081"/>
        <end position="1226"/>
    </location>
</feature>
<evidence type="ECO:0000256" key="4">
    <source>
        <dbReference type="ARBA" id="ARBA00023268"/>
    </source>
</evidence>
<dbReference type="PROSITE" id="PS52019">
    <property type="entry name" value="PKS_MFAS_DH"/>
    <property type="match status" value="1"/>
</dbReference>
<dbReference type="InterPro" id="IPR018201">
    <property type="entry name" value="Ketoacyl_synth_AS"/>
</dbReference>
<dbReference type="CDD" id="cd00833">
    <property type="entry name" value="PKS"/>
    <property type="match status" value="1"/>
</dbReference>
<dbReference type="InterPro" id="IPR016039">
    <property type="entry name" value="Thiolase-like"/>
</dbReference>
<dbReference type="InterPro" id="IPR036291">
    <property type="entry name" value="NAD(P)-bd_dom_sf"/>
</dbReference>
<dbReference type="Gene3D" id="3.40.366.10">
    <property type="entry name" value="Malonyl-Coenzyme A Acyl Carrier Protein, domain 2"/>
    <property type="match status" value="1"/>
</dbReference>
<sequence length="2260" mass="251352">MQQPFSSQQSFELLEQVNNKLEAVDRETTEPIAIIGIACRFPGAKDYDEFWQNLEQGINSISEIPAQRWDVEKYYSANPETPNKTISKWSGLIEDIDKFDAQFFGISPREATRMDPQQRIMLELSWSCIEDAGYAASELSGSQVGVFIGACNYDYNQLQQQNENIEGHSATGSYTCIIPNRISYFFNFHGPSVPVDTACSSSLVALHQAVNSINEKECEIALVGGISVLCTPSSYISFSQLGMLSPKGECKSFDSEADGYVRGEGAGVVLLKPLAKALLDQDRIYGVIKGSAVNHGGKARTLTSPNVYAQAQVLRAAYTKANIAPNTVSYIETHGTGTPLGDPIEINGLKRSFKQLHQQNQVPLPEKPYCGLGAVKTNIGHLEAAAGIAGLITVLLAIKHKKLPKIANFEQLNPRIDLKDSPFYIVSETQEWQHLKTETGEVIPRRAGVSSFGFGGVNAHVVLEEPPETVKSEEHLERPQQILTLCAQTEKALRELAKKYETYLQSNTEASIQDICFSANTGRTDFAERLAIVANSRSELQEKLTDFLQDNQTKGVVRGKAESQHKKLAFLFTGQGSQYVDMGRQLYETQPTFRKIIDQCNAILEKYLEIPLLDLLYPEQAKNEVSSLIDQTAYTQPALFAIEYALAKLWESWGIKPDVVMGHSVGEYVAASVAGVFSLEDGLKLIAMRGRLMQQLPNGGQMVSVMASESQVTEAIGKYTSQVTIAAINGPESIVISGESEAIIAICRKLEGIEVKTKQLQVSHAFHSPLMGPMLTEFEALALEVTYSQPKIPLISNVTGQKVGLEITKAEYWVEHVRQPVRFAQSMKTLHELGYELFLEIGPKPILLGMGRQCLPEEVGVWLPSLRPGVEEWQQMLSSLGQLYVQGVKVNWSEFDKHYTRQKVALPTYPFQRESYWIETNNNQYQKKRLGRAKILHPLLGEKQHLAGLENQERFESFLAEDEPVYLSHHRVFDKALFPTTAYLEIALAAGLNQFKTSSLLVENLVIGQGLILPAGVLKTVQTILTPLDNKTYQFQIFTQHEQENQEELLWVLHASGKIQPLEIDTAIKTFDLEKYLSQCTQRIEVKQHYQECQQIGIDYGTSFQGMQKLWRGSNQAIAQIKLPQELVAEITDYQFHPALLDAALQVIFHALPDEITQTYLPIGINQLKVYDRPGLSLWSYASVTQPLVESEGSLTTQVTLVNGEGEIIATVEGLRLKKATPLTLLGTENDEAVTNWFYEVEWRTKGQLGRLLPPDYLLEPVEVEQQLSSTVTELATQVDDHSSKEILTQLEQLSVEYVVEALQEMGWSYQPGEYFSLDSATQRLGIVPSQQRLFNRILQILAEVGIVKETPQQWQTLQTLEQVNPNKNSQTLLSQYPNAVAELTLLNRCGSQLSGVLRGTQDPVQLVFPEGDLTTATQLYQESPAAQVMNTLVQKAISKAIEKLPQQRGMRLLEIGAGTGGTTSYILPHLPPNQTEYVFTDIGALFTTKAQEKFRDYPFVRYQTLDIELDPVNQGFEKHQYDVIIAANVLHATTSLRQTLSHVQKLLAPGGMLVLLEATTRTRWVDLIFGLLEGWWKFQDHELRPDYPLLSRSNWKQLLSETGYTQVVSMPEMDGMPETLSHQAVIIAKAAETTLEAISSEQKNWLILADTQGVAQHLATQLRSVGELCTLVFTGKQYQQIAPEEFTINPHNLEEFELLVAQVAPHPDSLFGVVQCWTTEAGERKNINSQELEDLSQLGCGTTLSLVQALVKGGLSKLPRLWLVTSGAQPVSATHPLICGLAQSSVWGMGKVISLEHPELKCVRIDLDPQQTLEHQALALFSEIWSEDFEDQVAFRGDGRYVARLVGSRHTPAQTPLRFRQNCTYLITGGLGGLGLLVARWMVSRGAKHLVLVGRRSPDDAVLMKLTELEQAGALVVVEKADVSEWQSIARVVSRINQSTFPLAGVIHSAGMLSDGILQNQSWSSFEQVMAPKVQGAWHLHQLTQNQSLDFFVLFSSAASLLGSPGQANHSAANAFLDGLAHYRRAMGLAGLSIHWGAVSQVGEAAERGADIRLQQKGMGAISPPQMLEALELLINSSGVEVGVVPIEWSAWSNRVAEWSFLVDWKHATQTPESSPSEFLLHLEAYVPSERQEMLVAHVRRHVAEILGLTSSQDIDLQTGFFDLGMDSLTSVELRSRLQKSLQCNLPLTLTFKYPTLKSLIDYLVQQVIGAETPNTSVTEPKETQDDEKQAQLLAKTKDLSEDQLEELINQRLNLLINE</sequence>
<evidence type="ECO:0000259" key="8">
    <source>
        <dbReference type="PROSITE" id="PS52019"/>
    </source>
</evidence>
<dbReference type="SMART" id="SM00827">
    <property type="entry name" value="PKS_AT"/>
    <property type="match status" value="1"/>
</dbReference>
<dbReference type="SUPFAM" id="SSF51735">
    <property type="entry name" value="NAD(P)-binding Rossmann-fold domains"/>
    <property type="match status" value="2"/>
</dbReference>
<dbReference type="InterPro" id="IPR029063">
    <property type="entry name" value="SAM-dependent_MTases_sf"/>
</dbReference>
<dbReference type="SMART" id="SM00826">
    <property type="entry name" value="PKS_DH"/>
    <property type="match status" value="1"/>
</dbReference>
<keyword evidence="2" id="KW-0597">Phosphoprotein</keyword>
<dbReference type="Pfam" id="PF08659">
    <property type="entry name" value="KR"/>
    <property type="match status" value="1"/>
</dbReference>
<dbReference type="GO" id="GO:0004315">
    <property type="term" value="F:3-oxoacyl-[acyl-carrier-protein] synthase activity"/>
    <property type="evidence" value="ECO:0007669"/>
    <property type="project" value="InterPro"/>
</dbReference>
<dbReference type="PROSITE" id="PS00012">
    <property type="entry name" value="PHOSPHOPANTETHEINE"/>
    <property type="match status" value="1"/>
</dbReference>
<dbReference type="InterPro" id="IPR042104">
    <property type="entry name" value="PKS_dehydratase_sf"/>
</dbReference>
<dbReference type="Gene3D" id="3.30.70.3290">
    <property type="match status" value="1"/>
</dbReference>
<evidence type="ECO:0000256" key="2">
    <source>
        <dbReference type="ARBA" id="ARBA00022553"/>
    </source>
</evidence>
<accession>A0AAP5I652</accession>
<evidence type="ECO:0000256" key="5">
    <source>
        <dbReference type="PROSITE-ProRule" id="PRU01363"/>
    </source>
</evidence>
<feature type="domain" description="PKS/mFAS DH" evidence="8">
    <location>
        <begin position="937"/>
        <end position="1226"/>
    </location>
</feature>
<dbReference type="InterPro" id="IPR009081">
    <property type="entry name" value="PP-bd_ACP"/>
</dbReference>
<dbReference type="InterPro" id="IPR020807">
    <property type="entry name" value="PKS_DH"/>
</dbReference>
<evidence type="ECO:0000313" key="10">
    <source>
        <dbReference type="Proteomes" id="UP000667802"/>
    </source>
</evidence>
<dbReference type="CDD" id="cd08955">
    <property type="entry name" value="KR_2_FAS_SDR_x"/>
    <property type="match status" value="1"/>
</dbReference>
<dbReference type="InterPro" id="IPR020841">
    <property type="entry name" value="PKS_Beta-ketoAc_synthase_dom"/>
</dbReference>
<dbReference type="Gene3D" id="1.10.1200.10">
    <property type="entry name" value="ACP-like"/>
    <property type="match status" value="1"/>
</dbReference>
<dbReference type="InterPro" id="IPR057326">
    <property type="entry name" value="KR_dom"/>
</dbReference>
<dbReference type="SUPFAM" id="SSF47336">
    <property type="entry name" value="ACP-like"/>
    <property type="match status" value="1"/>
</dbReference>
<dbReference type="PANTHER" id="PTHR43775">
    <property type="entry name" value="FATTY ACID SYNTHASE"/>
    <property type="match status" value="1"/>
</dbReference>
<dbReference type="InterPro" id="IPR049551">
    <property type="entry name" value="PKS_DH_C"/>
</dbReference>
<dbReference type="GO" id="GO:0031177">
    <property type="term" value="F:phosphopantetheine binding"/>
    <property type="evidence" value="ECO:0007669"/>
    <property type="project" value="InterPro"/>
</dbReference>
<dbReference type="SMART" id="SM01294">
    <property type="entry name" value="PKS_PP_betabranch"/>
    <property type="match status" value="1"/>
</dbReference>
<reference evidence="10" key="1">
    <citation type="journal article" date="2021" name="Science">
        <title>Hunting the eagle killer: A cyanobacterial neurotoxin causes vacuolar myelinopathy.</title>
        <authorList>
            <person name="Breinlinger S."/>
            <person name="Phillips T.J."/>
            <person name="Haram B.N."/>
            <person name="Mares J."/>
            <person name="Martinez Yerena J.A."/>
            <person name="Hrouzek P."/>
            <person name="Sobotka R."/>
            <person name="Henderson W.M."/>
            <person name="Schmieder P."/>
            <person name="Williams S.M."/>
            <person name="Lauderdale J.D."/>
            <person name="Wilde H.D."/>
            <person name="Gerrin W."/>
            <person name="Kust A."/>
            <person name="Washington J.W."/>
            <person name="Wagner C."/>
            <person name="Geier B."/>
            <person name="Liebeke M."/>
            <person name="Enke H."/>
            <person name="Niedermeyer T.H.J."/>
            <person name="Wilde S.B."/>
        </authorList>
    </citation>
    <scope>NUCLEOTIDE SEQUENCE [LARGE SCALE GENOMIC DNA]</scope>
    <source>
        <strain evidence="10">Thurmond2011</strain>
    </source>
</reference>
<dbReference type="FunFam" id="3.40.366.10:FF:000002">
    <property type="entry name" value="Probable polyketide synthase 2"/>
    <property type="match status" value="1"/>
</dbReference>
<dbReference type="GO" id="GO:0006633">
    <property type="term" value="P:fatty acid biosynthetic process"/>
    <property type="evidence" value="ECO:0007669"/>
    <property type="project" value="InterPro"/>
</dbReference>
<name>A0AAP5I652_9CYAN</name>
<dbReference type="Pfam" id="PF08242">
    <property type="entry name" value="Methyltransf_12"/>
    <property type="match status" value="1"/>
</dbReference>
<organism evidence="9 10">
    <name type="scientific">Aetokthonos hydrillicola Thurmond2011</name>
    <dbReference type="NCBI Taxonomy" id="2712845"/>
    <lineage>
        <taxon>Bacteria</taxon>
        <taxon>Bacillati</taxon>
        <taxon>Cyanobacteriota</taxon>
        <taxon>Cyanophyceae</taxon>
        <taxon>Nostocales</taxon>
        <taxon>Hapalosiphonaceae</taxon>
        <taxon>Aetokthonos</taxon>
    </lineage>
</organism>
<dbReference type="InterPro" id="IPR006162">
    <property type="entry name" value="Ppantetheine_attach_site"/>
</dbReference>
<keyword evidence="10" id="KW-1185">Reference proteome</keyword>
<dbReference type="InterPro" id="IPR016035">
    <property type="entry name" value="Acyl_Trfase/lysoPLipase"/>
</dbReference>
<dbReference type="Proteomes" id="UP000667802">
    <property type="component" value="Unassembled WGS sequence"/>
</dbReference>
<dbReference type="Gene3D" id="3.40.50.720">
    <property type="entry name" value="NAD(P)-binding Rossmann-like Domain"/>
    <property type="match status" value="1"/>
</dbReference>
<feature type="domain" description="Ketosynthase family 3 (KS3)" evidence="7">
    <location>
        <begin position="29"/>
        <end position="465"/>
    </location>
</feature>
<dbReference type="SMART" id="SM00822">
    <property type="entry name" value="PKS_KR"/>
    <property type="match status" value="1"/>
</dbReference>
<dbReference type="PROSITE" id="PS52004">
    <property type="entry name" value="KS3_2"/>
    <property type="match status" value="1"/>
</dbReference>
<dbReference type="Pfam" id="PF00109">
    <property type="entry name" value="ketoacyl-synt"/>
    <property type="match status" value="1"/>
</dbReference>
<evidence type="ECO:0000313" key="9">
    <source>
        <dbReference type="EMBL" id="MDR9895516.1"/>
    </source>
</evidence>
<dbReference type="PANTHER" id="PTHR43775:SF37">
    <property type="entry name" value="SI:DKEY-61P9.11"/>
    <property type="match status" value="1"/>
</dbReference>
<feature type="active site" description="Proton acceptor; for dehydratase activity" evidence="5">
    <location>
        <position position="970"/>
    </location>
</feature>
<dbReference type="InterPro" id="IPR013217">
    <property type="entry name" value="Methyltransf_12"/>
</dbReference>
<feature type="region of interest" description="N-terminal hotdog fold" evidence="5">
    <location>
        <begin position="937"/>
        <end position="1066"/>
    </location>
</feature>
<dbReference type="InterPro" id="IPR050091">
    <property type="entry name" value="PKS_NRPS_Biosynth_Enz"/>
</dbReference>
<dbReference type="FunFam" id="3.40.47.10:FF:000019">
    <property type="entry name" value="Polyketide synthase type I"/>
    <property type="match status" value="1"/>
</dbReference>
<dbReference type="PROSITE" id="PS50075">
    <property type="entry name" value="CARRIER"/>
    <property type="match status" value="1"/>
</dbReference>
<dbReference type="InterPro" id="IPR049552">
    <property type="entry name" value="PKS_DH_N"/>
</dbReference>
<dbReference type="Pfam" id="PF00550">
    <property type="entry name" value="PP-binding"/>
    <property type="match status" value="1"/>
</dbReference>
<dbReference type="SMART" id="SM00825">
    <property type="entry name" value="PKS_KS"/>
    <property type="match status" value="1"/>
</dbReference>
<dbReference type="Pfam" id="PF02801">
    <property type="entry name" value="Ketoacyl-synt_C"/>
    <property type="match status" value="1"/>
</dbReference>
<dbReference type="InterPro" id="IPR036736">
    <property type="entry name" value="ACP-like_sf"/>
</dbReference>
<dbReference type="Gene3D" id="3.40.47.10">
    <property type="match status" value="1"/>
</dbReference>
<dbReference type="GO" id="GO:0004312">
    <property type="term" value="F:fatty acid synthase activity"/>
    <property type="evidence" value="ECO:0007669"/>
    <property type="project" value="TreeGrafter"/>
</dbReference>
<feature type="active site" description="Proton donor; for dehydratase activity" evidence="5">
    <location>
        <position position="1142"/>
    </location>
</feature>
<dbReference type="InterPro" id="IPR016036">
    <property type="entry name" value="Malonyl_transacylase_ACP-bd"/>
</dbReference>
<dbReference type="PROSITE" id="PS00606">
    <property type="entry name" value="KS3_1"/>
    <property type="match status" value="1"/>
</dbReference>
<dbReference type="Pfam" id="PF21089">
    <property type="entry name" value="PKS_DH_N"/>
    <property type="match status" value="1"/>
</dbReference>
<dbReference type="InterPro" id="IPR049900">
    <property type="entry name" value="PKS_mFAS_DH"/>
</dbReference>
<dbReference type="InterPro" id="IPR014031">
    <property type="entry name" value="Ketoacyl_synth_C"/>
</dbReference>
<dbReference type="InterPro" id="IPR014030">
    <property type="entry name" value="Ketoacyl_synth_N"/>
</dbReference>
<keyword evidence="4" id="KW-0511">Multifunctional enzyme</keyword>
<dbReference type="SUPFAM" id="SSF55048">
    <property type="entry name" value="Probable ACP-binding domain of malonyl-CoA ACP transacylase"/>
    <property type="match status" value="1"/>
</dbReference>
<keyword evidence="1" id="KW-0596">Phosphopantetheine</keyword>
<dbReference type="SUPFAM" id="SSF52151">
    <property type="entry name" value="FabD/lysophospholipase-like"/>
    <property type="match status" value="1"/>
</dbReference>
<feature type="domain" description="Carrier" evidence="6">
    <location>
        <begin position="2134"/>
        <end position="2209"/>
    </location>
</feature>
<evidence type="ECO:0000256" key="1">
    <source>
        <dbReference type="ARBA" id="ARBA00022450"/>
    </source>
</evidence>
<dbReference type="CDD" id="cd02440">
    <property type="entry name" value="AdoMet_MTases"/>
    <property type="match status" value="1"/>
</dbReference>
<dbReference type="EMBL" id="JAALHA020000005">
    <property type="protein sequence ID" value="MDR9895516.1"/>
    <property type="molecule type" value="Genomic_DNA"/>
</dbReference>
<dbReference type="Pfam" id="PF22621">
    <property type="entry name" value="CurL-like_PKS_C"/>
    <property type="match status" value="1"/>
</dbReference>
<dbReference type="SMART" id="SM00823">
    <property type="entry name" value="PKS_PP"/>
    <property type="match status" value="1"/>
</dbReference>
<dbReference type="SUPFAM" id="SSF53335">
    <property type="entry name" value="S-adenosyl-L-methionine-dependent methyltransferases"/>
    <property type="match status" value="1"/>
</dbReference>
<dbReference type="InterPro" id="IPR001227">
    <property type="entry name" value="Ac_transferase_dom_sf"/>
</dbReference>
<dbReference type="RefSeq" id="WP_310833816.1">
    <property type="nucleotide sequence ID" value="NZ_JAALHA020000005.1"/>
</dbReference>
<dbReference type="InterPro" id="IPR014043">
    <property type="entry name" value="Acyl_transferase_dom"/>
</dbReference>
<dbReference type="InterPro" id="IPR013968">
    <property type="entry name" value="PKS_KR"/>
</dbReference>
<dbReference type="SUPFAM" id="SSF53901">
    <property type="entry name" value="Thiolase-like"/>
    <property type="match status" value="1"/>
</dbReference>
<evidence type="ECO:0000256" key="3">
    <source>
        <dbReference type="ARBA" id="ARBA00022679"/>
    </source>
</evidence>
<dbReference type="Gene3D" id="3.10.129.110">
    <property type="entry name" value="Polyketide synthase dehydratase"/>
    <property type="match status" value="1"/>
</dbReference>
<evidence type="ECO:0000259" key="6">
    <source>
        <dbReference type="PROSITE" id="PS50075"/>
    </source>
</evidence>
<dbReference type="Pfam" id="PF14765">
    <property type="entry name" value="PS-DH"/>
    <property type="match status" value="1"/>
</dbReference>
<protein>
    <submittedName>
        <fullName evidence="9">Type I polyketide synthase</fullName>
    </submittedName>
</protein>
<dbReference type="InterPro" id="IPR020806">
    <property type="entry name" value="PKS_PP-bd"/>
</dbReference>
<dbReference type="Pfam" id="PF00698">
    <property type="entry name" value="Acyl_transf_1"/>
    <property type="match status" value="1"/>
</dbReference>
<dbReference type="Gene3D" id="3.40.50.150">
    <property type="entry name" value="Vaccinia Virus protein VP39"/>
    <property type="match status" value="1"/>
</dbReference>
<proteinExistence type="predicted"/>
<gene>
    <name evidence="9" type="ORF">G7B40_013200</name>
</gene>
<evidence type="ECO:0000259" key="7">
    <source>
        <dbReference type="PROSITE" id="PS52004"/>
    </source>
</evidence>
<comment type="caution">
    <text evidence="9">The sequence shown here is derived from an EMBL/GenBank/DDBJ whole genome shotgun (WGS) entry which is preliminary data.</text>
</comment>